<evidence type="ECO:0000256" key="18">
    <source>
        <dbReference type="ARBA" id="ARBA00047899"/>
    </source>
</evidence>
<keyword evidence="13 20" id="KW-0067">ATP-binding</keyword>
<evidence type="ECO:0000256" key="14">
    <source>
        <dbReference type="ARBA" id="ARBA00022989"/>
    </source>
</evidence>
<dbReference type="OrthoDB" id="645705at2759"/>
<dbReference type="Proteomes" id="UP000636709">
    <property type="component" value="Unassembled WGS sequence"/>
</dbReference>
<comment type="subcellular location">
    <subcellularLocation>
        <location evidence="1">Cell membrane</location>
        <topology evidence="1">Single-pass membrane protein</topology>
    </subcellularLocation>
</comment>
<evidence type="ECO:0000256" key="16">
    <source>
        <dbReference type="ARBA" id="ARBA00023170"/>
    </source>
</evidence>
<dbReference type="Gene3D" id="3.80.10.10">
    <property type="entry name" value="Ribonuclease Inhibitor"/>
    <property type="match status" value="3"/>
</dbReference>
<feature type="domain" description="Protein kinase" evidence="21">
    <location>
        <begin position="481"/>
        <end position="780"/>
    </location>
</feature>
<evidence type="ECO:0000256" key="10">
    <source>
        <dbReference type="ARBA" id="ARBA00022737"/>
    </source>
</evidence>
<dbReference type="InterPro" id="IPR017441">
    <property type="entry name" value="Protein_kinase_ATP_BS"/>
</dbReference>
<proteinExistence type="predicted"/>
<keyword evidence="8" id="KW-0812">Transmembrane</keyword>
<accession>A0A835A4C7</accession>
<keyword evidence="5" id="KW-0597">Phosphoprotein</keyword>
<name>A0A835A4C7_9POAL</name>
<evidence type="ECO:0000313" key="23">
    <source>
        <dbReference type="Proteomes" id="UP000636709"/>
    </source>
</evidence>
<comment type="caution">
    <text evidence="22">The sequence shown here is derived from an EMBL/GenBank/DDBJ whole genome shotgun (WGS) entry which is preliminary data.</text>
</comment>
<dbReference type="Gene3D" id="3.30.200.20">
    <property type="entry name" value="Phosphorylase Kinase, domain 1"/>
    <property type="match status" value="1"/>
</dbReference>
<dbReference type="GO" id="GO:0004674">
    <property type="term" value="F:protein serine/threonine kinase activity"/>
    <property type="evidence" value="ECO:0007669"/>
    <property type="project" value="UniProtKB-KW"/>
</dbReference>
<evidence type="ECO:0000256" key="5">
    <source>
        <dbReference type="ARBA" id="ARBA00022553"/>
    </source>
</evidence>
<gene>
    <name evidence="22" type="ORF">HU200_065326</name>
</gene>
<dbReference type="GO" id="GO:0005524">
    <property type="term" value="F:ATP binding"/>
    <property type="evidence" value="ECO:0007669"/>
    <property type="project" value="UniProtKB-UniRule"/>
</dbReference>
<dbReference type="InterPro" id="IPR000719">
    <property type="entry name" value="Prot_kinase_dom"/>
</dbReference>
<evidence type="ECO:0000256" key="1">
    <source>
        <dbReference type="ARBA" id="ARBA00004162"/>
    </source>
</evidence>
<dbReference type="InterPro" id="IPR001245">
    <property type="entry name" value="Ser-Thr/Tyr_kinase_cat_dom"/>
</dbReference>
<evidence type="ECO:0000259" key="21">
    <source>
        <dbReference type="PROSITE" id="PS50011"/>
    </source>
</evidence>
<evidence type="ECO:0000256" key="9">
    <source>
        <dbReference type="ARBA" id="ARBA00022729"/>
    </source>
</evidence>
<dbReference type="PROSITE" id="PS00107">
    <property type="entry name" value="PROTEIN_KINASE_ATP"/>
    <property type="match status" value="1"/>
</dbReference>
<evidence type="ECO:0000256" key="12">
    <source>
        <dbReference type="ARBA" id="ARBA00022777"/>
    </source>
</evidence>
<dbReference type="PANTHER" id="PTHR48056:SF86">
    <property type="entry name" value="PROTEIN KINASE DOMAIN-CONTAINING PROTEIN"/>
    <property type="match status" value="1"/>
</dbReference>
<evidence type="ECO:0000256" key="3">
    <source>
        <dbReference type="ARBA" id="ARBA00022475"/>
    </source>
</evidence>
<keyword evidence="12" id="KW-0418">Kinase</keyword>
<evidence type="ECO:0000256" key="15">
    <source>
        <dbReference type="ARBA" id="ARBA00023136"/>
    </source>
</evidence>
<evidence type="ECO:0000256" key="6">
    <source>
        <dbReference type="ARBA" id="ARBA00022614"/>
    </source>
</evidence>
<dbReference type="EMBL" id="JACEFO010002840">
    <property type="protein sequence ID" value="KAF8647687.1"/>
    <property type="molecule type" value="Genomic_DNA"/>
</dbReference>
<keyword evidence="7" id="KW-0808">Transferase</keyword>
<evidence type="ECO:0000256" key="11">
    <source>
        <dbReference type="ARBA" id="ARBA00022741"/>
    </source>
</evidence>
<dbReference type="PROSITE" id="PS50011">
    <property type="entry name" value="PROTEIN_KINASE_DOM"/>
    <property type="match status" value="1"/>
</dbReference>
<dbReference type="GO" id="GO:0033612">
    <property type="term" value="F:receptor serine/threonine kinase binding"/>
    <property type="evidence" value="ECO:0007669"/>
    <property type="project" value="TreeGrafter"/>
</dbReference>
<keyword evidence="16" id="KW-0675">Receptor</keyword>
<evidence type="ECO:0000256" key="4">
    <source>
        <dbReference type="ARBA" id="ARBA00022527"/>
    </source>
</evidence>
<keyword evidence="3" id="KW-1003">Cell membrane</keyword>
<dbReference type="SUPFAM" id="SSF52058">
    <property type="entry name" value="L domain-like"/>
    <property type="match status" value="2"/>
</dbReference>
<evidence type="ECO:0000256" key="7">
    <source>
        <dbReference type="ARBA" id="ARBA00022679"/>
    </source>
</evidence>
<dbReference type="InterPro" id="IPR003591">
    <property type="entry name" value="Leu-rich_rpt_typical-subtyp"/>
</dbReference>
<dbReference type="InterPro" id="IPR032675">
    <property type="entry name" value="LRR_dom_sf"/>
</dbReference>
<comment type="catalytic activity">
    <reaction evidence="19">
        <text>L-seryl-[protein] + ATP = O-phospho-L-seryl-[protein] + ADP + H(+)</text>
        <dbReference type="Rhea" id="RHEA:17989"/>
        <dbReference type="Rhea" id="RHEA-COMP:9863"/>
        <dbReference type="Rhea" id="RHEA-COMP:11604"/>
        <dbReference type="ChEBI" id="CHEBI:15378"/>
        <dbReference type="ChEBI" id="CHEBI:29999"/>
        <dbReference type="ChEBI" id="CHEBI:30616"/>
        <dbReference type="ChEBI" id="CHEBI:83421"/>
        <dbReference type="ChEBI" id="CHEBI:456216"/>
        <dbReference type="EC" id="2.7.11.1"/>
    </reaction>
</comment>
<dbReference type="InterPro" id="IPR008271">
    <property type="entry name" value="Ser/Thr_kinase_AS"/>
</dbReference>
<protein>
    <recommendedName>
        <fullName evidence="2">non-specific serine/threonine protein kinase</fullName>
        <ecNumber evidence="2">2.7.11.1</ecNumber>
    </recommendedName>
</protein>
<comment type="catalytic activity">
    <reaction evidence="18">
        <text>L-threonyl-[protein] + ATP = O-phospho-L-threonyl-[protein] + ADP + H(+)</text>
        <dbReference type="Rhea" id="RHEA:46608"/>
        <dbReference type="Rhea" id="RHEA-COMP:11060"/>
        <dbReference type="Rhea" id="RHEA-COMP:11605"/>
        <dbReference type="ChEBI" id="CHEBI:15378"/>
        <dbReference type="ChEBI" id="CHEBI:30013"/>
        <dbReference type="ChEBI" id="CHEBI:30616"/>
        <dbReference type="ChEBI" id="CHEBI:61977"/>
        <dbReference type="ChEBI" id="CHEBI:456216"/>
        <dbReference type="EC" id="2.7.11.1"/>
    </reaction>
</comment>
<dbReference type="Pfam" id="PF07714">
    <property type="entry name" value="PK_Tyr_Ser-Thr"/>
    <property type="match status" value="1"/>
</dbReference>
<dbReference type="AlphaFoldDB" id="A0A835A4C7"/>
<reference evidence="22" key="1">
    <citation type="submission" date="2020-07" db="EMBL/GenBank/DDBJ databases">
        <title>Genome sequence and genetic diversity analysis of an under-domesticated orphan crop, white fonio (Digitaria exilis).</title>
        <authorList>
            <person name="Bennetzen J.L."/>
            <person name="Chen S."/>
            <person name="Ma X."/>
            <person name="Wang X."/>
            <person name="Yssel A.E.J."/>
            <person name="Chaluvadi S.R."/>
            <person name="Johnson M."/>
            <person name="Gangashetty P."/>
            <person name="Hamidou F."/>
            <person name="Sanogo M.D."/>
            <person name="Zwaenepoel A."/>
            <person name="Wallace J."/>
            <person name="Van De Peer Y."/>
            <person name="Van Deynze A."/>
        </authorList>
    </citation>
    <scope>NUCLEOTIDE SEQUENCE</scope>
    <source>
        <tissue evidence="22">Leaves</tissue>
    </source>
</reference>
<dbReference type="InterPro" id="IPR001611">
    <property type="entry name" value="Leu-rich_rpt"/>
</dbReference>
<dbReference type="SMART" id="SM00369">
    <property type="entry name" value="LRR_TYP"/>
    <property type="match status" value="7"/>
</dbReference>
<dbReference type="Pfam" id="PF00560">
    <property type="entry name" value="LRR_1"/>
    <property type="match status" value="7"/>
</dbReference>
<dbReference type="SMART" id="SM00220">
    <property type="entry name" value="S_TKc"/>
    <property type="match status" value="1"/>
</dbReference>
<feature type="binding site" evidence="20">
    <location>
        <position position="512"/>
    </location>
    <ligand>
        <name>ATP</name>
        <dbReference type="ChEBI" id="CHEBI:30616"/>
    </ligand>
</feature>
<keyword evidence="17" id="KW-0325">Glycoprotein</keyword>
<dbReference type="PANTHER" id="PTHR48056">
    <property type="entry name" value="LRR RECEPTOR-LIKE SERINE/THREONINE-PROTEIN KINASE-RELATED"/>
    <property type="match status" value="1"/>
</dbReference>
<dbReference type="SUPFAM" id="SSF56112">
    <property type="entry name" value="Protein kinase-like (PK-like)"/>
    <property type="match status" value="1"/>
</dbReference>
<organism evidence="22 23">
    <name type="scientific">Digitaria exilis</name>
    <dbReference type="NCBI Taxonomy" id="1010633"/>
    <lineage>
        <taxon>Eukaryota</taxon>
        <taxon>Viridiplantae</taxon>
        <taxon>Streptophyta</taxon>
        <taxon>Embryophyta</taxon>
        <taxon>Tracheophyta</taxon>
        <taxon>Spermatophyta</taxon>
        <taxon>Magnoliopsida</taxon>
        <taxon>Liliopsida</taxon>
        <taxon>Poales</taxon>
        <taxon>Poaceae</taxon>
        <taxon>PACMAD clade</taxon>
        <taxon>Panicoideae</taxon>
        <taxon>Panicodae</taxon>
        <taxon>Paniceae</taxon>
        <taxon>Anthephorinae</taxon>
        <taxon>Digitaria</taxon>
    </lineage>
</organism>
<dbReference type="GO" id="GO:0005886">
    <property type="term" value="C:plasma membrane"/>
    <property type="evidence" value="ECO:0007669"/>
    <property type="project" value="UniProtKB-SubCell"/>
</dbReference>
<dbReference type="InterPro" id="IPR011009">
    <property type="entry name" value="Kinase-like_dom_sf"/>
</dbReference>
<sequence>MCKWHGVVCGLRGNRRGHVVALDLAELNLLGTIAPALGNLSHLIRRLHLPWNRFHGILPLQLCNLQELTHLDLSLNSIGGQIPLSLSNCSCLTVLNVAHNNLNGEIPAEIGKLVNLVTLGLRENNLAGRIPPSMGNISSLTAIDLYKNELVGQIPESLRNLDLLIYLGLDVNNLSGPIPHALGNLRSLEALFLNFNRLEGELPPTIFNLSYLESLVVSNNILNGSLPSDMTSNFPSLKNFSIQFNNFHGMVPSSLCNNSILVDLVITNNFLSGNNKITGTIPEGIGDLVNLEYLSMDQNLLEGSIPTSISKISMLGRLYLQNNKLSGFIPPSLGNLTNLELVALQGNAFGGVIPSTLSSPTLSVSMRISHNLLSGPLPSELGNLQNVAALDFSDNRISGEIPSSIGECQILEYLNISGNVLQEFLGTLRALSSLNLSFNKFEGQVPQDGMFLNATAISIIGDDGLCGGIAELKLPACNIFKKSSYIIGAGSFGSVYKGILISTDQQEVVAVKVLNLSQRGASQSFIAECETLRSIRQRILVRLLTVCSSIDHQGHEFKAIVYEFLPNGNLDKWLHQNFGEHEEPLDLSSRLQIAIDVASSLEYLHQHKPFPIVHCDLKPSNVLLDTDMVAHVSDFGLARFLHQDLRQSNSWVTMRSTIGYAAPEYGLGNEVSIHGDVYSYGILLLEMFTEKRPTDSEFAEGLSLRKYVQMALPESVANILDQNMLQDGWDYDARITTSRSNKDIEISCITSTLRIGISGSADMPADRPRIRDALKELESIRDKLRKDLPLAGVPMSSNARGHGH</sequence>
<keyword evidence="14" id="KW-1133">Transmembrane helix</keyword>
<keyword evidence="15" id="KW-0472">Membrane</keyword>
<evidence type="ECO:0000256" key="2">
    <source>
        <dbReference type="ARBA" id="ARBA00012513"/>
    </source>
</evidence>
<evidence type="ECO:0000313" key="22">
    <source>
        <dbReference type="EMBL" id="KAF8647687.1"/>
    </source>
</evidence>
<evidence type="ECO:0000256" key="20">
    <source>
        <dbReference type="PROSITE-ProRule" id="PRU10141"/>
    </source>
</evidence>
<dbReference type="EC" id="2.7.11.1" evidence="2"/>
<evidence type="ECO:0000256" key="13">
    <source>
        <dbReference type="ARBA" id="ARBA00022840"/>
    </source>
</evidence>
<keyword evidence="4" id="KW-0723">Serine/threonine-protein kinase</keyword>
<keyword evidence="10" id="KW-0677">Repeat</keyword>
<dbReference type="FunFam" id="1.10.510.10:FF:000358">
    <property type="entry name" value="Putative leucine-rich repeat receptor-like serine/threonine-protein kinase"/>
    <property type="match status" value="1"/>
</dbReference>
<keyword evidence="11 20" id="KW-0547">Nucleotide-binding</keyword>
<dbReference type="FunFam" id="3.80.10.10:FF:000095">
    <property type="entry name" value="LRR receptor-like serine/threonine-protein kinase GSO1"/>
    <property type="match status" value="2"/>
</dbReference>
<evidence type="ECO:0000256" key="17">
    <source>
        <dbReference type="ARBA" id="ARBA00023180"/>
    </source>
</evidence>
<keyword evidence="6" id="KW-0433">Leucine-rich repeat</keyword>
<evidence type="ECO:0000256" key="19">
    <source>
        <dbReference type="ARBA" id="ARBA00048679"/>
    </source>
</evidence>
<dbReference type="InterPro" id="IPR050647">
    <property type="entry name" value="Plant_LRR-RLKs"/>
</dbReference>
<keyword evidence="23" id="KW-1185">Reference proteome</keyword>
<dbReference type="PROSITE" id="PS00108">
    <property type="entry name" value="PROTEIN_KINASE_ST"/>
    <property type="match status" value="1"/>
</dbReference>
<keyword evidence="9" id="KW-0732">Signal</keyword>
<evidence type="ECO:0000256" key="8">
    <source>
        <dbReference type="ARBA" id="ARBA00022692"/>
    </source>
</evidence>
<dbReference type="Gene3D" id="1.10.510.10">
    <property type="entry name" value="Transferase(Phosphotransferase) domain 1"/>
    <property type="match status" value="1"/>
</dbReference>